<dbReference type="AlphaFoldDB" id="A0A397UCL9"/>
<keyword evidence="4" id="KW-1185">Reference proteome</keyword>
<evidence type="ECO:0000256" key="1">
    <source>
        <dbReference type="PROSITE-ProRule" id="PRU00267"/>
    </source>
</evidence>
<accession>A0A397UCL9</accession>
<dbReference type="InterPro" id="IPR009071">
    <property type="entry name" value="HMG_box_dom"/>
</dbReference>
<evidence type="ECO:0000259" key="2">
    <source>
        <dbReference type="PROSITE" id="PS50118"/>
    </source>
</evidence>
<organism evidence="3 4">
    <name type="scientific">Gigaspora rosea</name>
    <dbReference type="NCBI Taxonomy" id="44941"/>
    <lineage>
        <taxon>Eukaryota</taxon>
        <taxon>Fungi</taxon>
        <taxon>Fungi incertae sedis</taxon>
        <taxon>Mucoromycota</taxon>
        <taxon>Glomeromycotina</taxon>
        <taxon>Glomeromycetes</taxon>
        <taxon>Diversisporales</taxon>
        <taxon>Gigasporaceae</taxon>
        <taxon>Gigaspora</taxon>
    </lineage>
</organism>
<dbReference type="PROSITE" id="PS50118">
    <property type="entry name" value="HMG_BOX_2"/>
    <property type="match status" value="1"/>
</dbReference>
<dbReference type="SUPFAM" id="SSF47095">
    <property type="entry name" value="HMG-box"/>
    <property type="match status" value="1"/>
</dbReference>
<gene>
    <name evidence="3" type="ORF">C2G38_2147257</name>
</gene>
<proteinExistence type="predicted"/>
<dbReference type="OrthoDB" id="6247875at2759"/>
<feature type="domain" description="HMG box" evidence="2">
    <location>
        <begin position="71"/>
        <end position="140"/>
    </location>
</feature>
<protein>
    <recommendedName>
        <fullName evidence="2">HMG box domain-containing protein</fullName>
    </recommendedName>
</protein>
<dbReference type="Proteomes" id="UP000266673">
    <property type="component" value="Unassembled WGS sequence"/>
</dbReference>
<feature type="DNA-binding region" description="HMG box" evidence="1">
    <location>
        <begin position="71"/>
        <end position="140"/>
    </location>
</feature>
<dbReference type="GO" id="GO:0005634">
    <property type="term" value="C:nucleus"/>
    <property type="evidence" value="ECO:0007669"/>
    <property type="project" value="UniProtKB-UniRule"/>
</dbReference>
<dbReference type="InterPro" id="IPR036910">
    <property type="entry name" value="HMG_box_dom_sf"/>
</dbReference>
<dbReference type="EMBL" id="QKWP01001556">
    <property type="protein sequence ID" value="RIB08075.1"/>
    <property type="molecule type" value="Genomic_DNA"/>
</dbReference>
<comment type="caution">
    <text evidence="3">The sequence shown here is derived from an EMBL/GenBank/DDBJ whole genome shotgun (WGS) entry which is preliminary data.</text>
</comment>
<sequence length="217" mass="25592">MKKGTNLKMFFYNYDKKQPKFNKFNRNEIIEIINCVIGDIDQSTLEKINETIALPIDQLIAPSINRRGRQIPRPQNSFILYRRNLNAVTNNRNDVKSEFNFISKEASINWSKESNEAKQLYELLADYTKQVHNLLYPDYSYKPKRKNWFKIQSFPLIRVGSRKKKSCASALPPLIYYVGGNFTNYDKNIWCLVDKHLINNFDFFIQLSLYPRAVGMK</sequence>
<dbReference type="CDD" id="cd01389">
    <property type="entry name" value="HMG-box_ROX1-like"/>
    <property type="match status" value="1"/>
</dbReference>
<keyword evidence="1" id="KW-0539">Nucleus</keyword>
<name>A0A397UCL9_9GLOM</name>
<keyword evidence="1" id="KW-0238">DNA-binding</keyword>
<reference evidence="3 4" key="1">
    <citation type="submission" date="2018-06" db="EMBL/GenBank/DDBJ databases">
        <title>Comparative genomics reveals the genomic features of Rhizophagus irregularis, R. cerebriforme, R. diaphanum and Gigaspora rosea, and their symbiotic lifestyle signature.</title>
        <authorList>
            <person name="Morin E."/>
            <person name="San Clemente H."/>
            <person name="Chen E.C.H."/>
            <person name="De La Providencia I."/>
            <person name="Hainaut M."/>
            <person name="Kuo A."/>
            <person name="Kohler A."/>
            <person name="Murat C."/>
            <person name="Tang N."/>
            <person name="Roy S."/>
            <person name="Loubradou J."/>
            <person name="Henrissat B."/>
            <person name="Grigoriev I.V."/>
            <person name="Corradi N."/>
            <person name="Roux C."/>
            <person name="Martin F.M."/>
        </authorList>
    </citation>
    <scope>NUCLEOTIDE SEQUENCE [LARGE SCALE GENOMIC DNA]</scope>
    <source>
        <strain evidence="3 4">DAOM 194757</strain>
    </source>
</reference>
<evidence type="ECO:0000313" key="3">
    <source>
        <dbReference type="EMBL" id="RIB08075.1"/>
    </source>
</evidence>
<dbReference type="SMART" id="SM00398">
    <property type="entry name" value="HMG"/>
    <property type="match status" value="1"/>
</dbReference>
<dbReference type="Gene3D" id="1.10.30.10">
    <property type="entry name" value="High mobility group box domain"/>
    <property type="match status" value="1"/>
</dbReference>
<dbReference type="GO" id="GO:0003677">
    <property type="term" value="F:DNA binding"/>
    <property type="evidence" value="ECO:0007669"/>
    <property type="project" value="UniProtKB-UniRule"/>
</dbReference>
<dbReference type="Pfam" id="PF00505">
    <property type="entry name" value="HMG_box"/>
    <property type="match status" value="1"/>
</dbReference>
<evidence type="ECO:0000313" key="4">
    <source>
        <dbReference type="Proteomes" id="UP000266673"/>
    </source>
</evidence>